<sequence>MKVTSKSIKSTTWNRLRDAHSDFDRNVQANLTFATRLYYGTIEQAGIARVAVRVGGGHVNGA</sequence>
<organism evidence="1 2">
    <name type="scientific">Paraburkholderia azotifigens</name>
    <dbReference type="NCBI Taxonomy" id="2057004"/>
    <lineage>
        <taxon>Bacteria</taxon>
        <taxon>Pseudomonadati</taxon>
        <taxon>Pseudomonadota</taxon>
        <taxon>Betaproteobacteria</taxon>
        <taxon>Burkholderiales</taxon>
        <taxon>Burkholderiaceae</taxon>
        <taxon>Paraburkholderia</taxon>
    </lineage>
</organism>
<dbReference type="RefSeq" id="WP_342959067.1">
    <property type="nucleotide sequence ID" value="NZ_JAZHFZ010000010.1"/>
</dbReference>
<name>A0ABU9R2W4_9BURK</name>
<comment type="caution">
    <text evidence="1">The sequence shown here is derived from an EMBL/GenBank/DDBJ whole genome shotgun (WGS) entry which is preliminary data.</text>
</comment>
<dbReference type="Proteomes" id="UP001481677">
    <property type="component" value="Unassembled WGS sequence"/>
</dbReference>
<reference evidence="1 2" key="1">
    <citation type="submission" date="2024-01" db="EMBL/GenBank/DDBJ databases">
        <title>The diversity of rhizobia nodulating Mimosa spp. in eleven states of Brazil covering several biomes is determined by host plant, location, and edaphic factors.</title>
        <authorList>
            <person name="Rouws L."/>
            <person name="Barauna A."/>
            <person name="Beukes C."/>
            <person name="De Faria S.M."/>
            <person name="Gross E."/>
            <person name="Dos Reis Junior F.B."/>
            <person name="Simon M."/>
            <person name="Maluk M."/>
            <person name="Odee D.W."/>
            <person name="Kenicer G."/>
            <person name="Young J.P.W."/>
            <person name="Reis V.M."/>
            <person name="Zilli J."/>
            <person name="James E.K."/>
        </authorList>
    </citation>
    <scope>NUCLEOTIDE SEQUENCE [LARGE SCALE GENOMIC DNA]</scope>
    <source>
        <strain evidence="1 2">JPY530</strain>
    </source>
</reference>
<protein>
    <submittedName>
        <fullName evidence="1">Uncharacterized protein</fullName>
    </submittedName>
</protein>
<evidence type="ECO:0000313" key="1">
    <source>
        <dbReference type="EMBL" id="MEM5341394.1"/>
    </source>
</evidence>
<proteinExistence type="predicted"/>
<accession>A0ABU9R2W4</accession>
<keyword evidence="2" id="KW-1185">Reference proteome</keyword>
<dbReference type="EMBL" id="JAZHGA010000011">
    <property type="protein sequence ID" value="MEM5341394.1"/>
    <property type="molecule type" value="Genomic_DNA"/>
</dbReference>
<evidence type="ECO:0000313" key="2">
    <source>
        <dbReference type="Proteomes" id="UP001481677"/>
    </source>
</evidence>
<gene>
    <name evidence="1" type="ORF">V4C56_17430</name>
</gene>